<proteinExistence type="predicted"/>
<accession>L8JGQ3</accession>
<feature type="transmembrane region" description="Helical" evidence="1">
    <location>
        <begin position="64"/>
        <end position="84"/>
    </location>
</feature>
<evidence type="ECO:0000256" key="1">
    <source>
        <dbReference type="SAM" id="Phobius"/>
    </source>
</evidence>
<protein>
    <submittedName>
        <fullName evidence="2">Uncharacterized protein</fullName>
    </submittedName>
</protein>
<name>L8JGQ3_9GAMM</name>
<dbReference type="Proteomes" id="UP000011134">
    <property type="component" value="Unassembled WGS sequence"/>
</dbReference>
<keyword evidence="3" id="KW-1185">Reference proteome</keyword>
<dbReference type="EMBL" id="AMZO01000006">
    <property type="protein sequence ID" value="ELR66684.1"/>
    <property type="molecule type" value="Genomic_DNA"/>
</dbReference>
<dbReference type="PATRIC" id="fig|1056511.3.peg.1211"/>
<reference evidence="2 3" key="1">
    <citation type="submission" date="2012-12" db="EMBL/GenBank/DDBJ databases">
        <title>Genome Assembly of Photobacterium sp. AK15.</title>
        <authorList>
            <person name="Khatri I."/>
            <person name="Vaidya B."/>
            <person name="Srinivas T.N.R."/>
            <person name="Subramanian S."/>
            <person name="Pinnaka A."/>
        </authorList>
    </citation>
    <scope>NUCLEOTIDE SEQUENCE [LARGE SCALE GENOMIC DNA]</scope>
    <source>
        <strain evidence="2 3">AK15</strain>
    </source>
</reference>
<gene>
    <name evidence="2" type="ORF">C942_04382</name>
</gene>
<keyword evidence="1" id="KW-1133">Transmembrane helix</keyword>
<keyword evidence="1" id="KW-0812">Transmembrane</keyword>
<keyword evidence="1" id="KW-0472">Membrane</keyword>
<organism evidence="2 3">
    <name type="scientific">Photobacterium marinum</name>
    <dbReference type="NCBI Taxonomy" id="1056511"/>
    <lineage>
        <taxon>Bacteria</taxon>
        <taxon>Pseudomonadati</taxon>
        <taxon>Pseudomonadota</taxon>
        <taxon>Gammaproteobacteria</taxon>
        <taxon>Vibrionales</taxon>
        <taxon>Vibrionaceae</taxon>
        <taxon>Photobacterium</taxon>
    </lineage>
</organism>
<dbReference type="AlphaFoldDB" id="L8JGQ3"/>
<evidence type="ECO:0000313" key="2">
    <source>
        <dbReference type="EMBL" id="ELR66684.1"/>
    </source>
</evidence>
<feature type="transmembrane region" description="Helical" evidence="1">
    <location>
        <begin position="34"/>
        <end position="58"/>
    </location>
</feature>
<comment type="caution">
    <text evidence="2">The sequence shown here is derived from an EMBL/GenBank/DDBJ whole genome shotgun (WGS) entry which is preliminary data.</text>
</comment>
<sequence>MSWLKASFIGCGWKVLPDLVREEKMFRKISELDFFKLFGLIGIYFLSSYLVYLFITWFGHGDDLLYLLVFASLVVTALLFLALFRIRKRKIGK</sequence>
<evidence type="ECO:0000313" key="3">
    <source>
        <dbReference type="Proteomes" id="UP000011134"/>
    </source>
</evidence>